<organism evidence="4 5">
    <name type="scientific">Cinnamomum micranthum f. kanehirae</name>
    <dbReference type="NCBI Taxonomy" id="337451"/>
    <lineage>
        <taxon>Eukaryota</taxon>
        <taxon>Viridiplantae</taxon>
        <taxon>Streptophyta</taxon>
        <taxon>Embryophyta</taxon>
        <taxon>Tracheophyta</taxon>
        <taxon>Spermatophyta</taxon>
        <taxon>Magnoliopsida</taxon>
        <taxon>Magnoliidae</taxon>
        <taxon>Laurales</taxon>
        <taxon>Lauraceae</taxon>
        <taxon>Cinnamomum</taxon>
    </lineage>
</organism>
<accession>A0A3S3P0H6</accession>
<dbReference type="EMBL" id="QPKB01000500">
    <property type="protein sequence ID" value="RWR98081.1"/>
    <property type="molecule type" value="Genomic_DNA"/>
</dbReference>
<dbReference type="PANTHER" id="PTHR43490:SF73">
    <property type="entry name" value="OS07G0685800 PROTEIN"/>
    <property type="match status" value="1"/>
</dbReference>
<evidence type="ECO:0000256" key="2">
    <source>
        <dbReference type="ARBA" id="ARBA00022857"/>
    </source>
</evidence>
<dbReference type="GO" id="GO:0016020">
    <property type="term" value="C:membrane"/>
    <property type="evidence" value="ECO:0007669"/>
    <property type="project" value="TreeGrafter"/>
</dbReference>
<evidence type="ECO:0000256" key="1">
    <source>
        <dbReference type="ARBA" id="ARBA00006484"/>
    </source>
</evidence>
<keyword evidence="5" id="KW-1185">Reference proteome</keyword>
<dbReference type="OrthoDB" id="1933717at2759"/>
<dbReference type="Gene3D" id="3.40.50.720">
    <property type="entry name" value="NAD(P)-binding Rossmann-like Domain"/>
    <property type="match status" value="1"/>
</dbReference>
<dbReference type="Proteomes" id="UP000283530">
    <property type="component" value="Unassembled WGS sequence"/>
</dbReference>
<comment type="caution">
    <text evidence="4">The sequence shown here is derived from an EMBL/GenBank/DDBJ whole genome shotgun (WGS) entry which is preliminary data.</text>
</comment>
<evidence type="ECO:0000313" key="4">
    <source>
        <dbReference type="EMBL" id="RWR98081.1"/>
    </source>
</evidence>
<evidence type="ECO:0000313" key="5">
    <source>
        <dbReference type="Proteomes" id="UP000283530"/>
    </source>
</evidence>
<name>A0A3S3P0H6_9MAGN</name>
<reference evidence="4 5" key="1">
    <citation type="journal article" date="2019" name="Nat. Plants">
        <title>Stout camphor tree genome fills gaps in understanding of flowering plant genome evolution.</title>
        <authorList>
            <person name="Chaw S.M."/>
            <person name="Liu Y.C."/>
            <person name="Wu Y.W."/>
            <person name="Wang H.Y."/>
            <person name="Lin C.I."/>
            <person name="Wu C.S."/>
            <person name="Ke H.M."/>
            <person name="Chang L.Y."/>
            <person name="Hsu C.Y."/>
            <person name="Yang H.T."/>
            <person name="Sudianto E."/>
            <person name="Hsu M.H."/>
            <person name="Wu K.P."/>
            <person name="Wang L.N."/>
            <person name="Leebens-Mack J.H."/>
            <person name="Tsai I.J."/>
        </authorList>
    </citation>
    <scope>NUCLEOTIDE SEQUENCE [LARGE SCALE GENOMIC DNA]</scope>
    <source>
        <strain evidence="5">cv. Chaw 1501</strain>
        <tissue evidence="4">Young leaves</tissue>
    </source>
</reference>
<dbReference type="GO" id="GO:0016491">
    <property type="term" value="F:oxidoreductase activity"/>
    <property type="evidence" value="ECO:0007669"/>
    <property type="project" value="UniProtKB-KW"/>
</dbReference>
<sequence length="80" mass="8790">MKKAEECLAVNYYGCKGVTEALIPLSSIVQFSRIVNVSSEMGRLSLSPMKALKKCLVPPDGLTEEKVDEVLQWFSKGLQG</sequence>
<dbReference type="AlphaFoldDB" id="A0A3S3P0H6"/>
<comment type="similarity">
    <text evidence="1">Belongs to the short-chain dehydrogenases/reductases (SDR) family.</text>
</comment>
<gene>
    <name evidence="4" type="ORF">CKAN_02757500</name>
</gene>
<evidence type="ECO:0000256" key="3">
    <source>
        <dbReference type="ARBA" id="ARBA00023002"/>
    </source>
</evidence>
<proteinExistence type="inferred from homology"/>
<keyword evidence="2" id="KW-0521">NADP</keyword>
<dbReference type="STRING" id="337451.A0A3S3P0H6"/>
<dbReference type="PANTHER" id="PTHR43490">
    <property type="entry name" value="(+)-NEOMENTHOL DEHYDROGENASE"/>
    <property type="match status" value="1"/>
</dbReference>
<protein>
    <submittedName>
        <fullName evidence="4">Short-chain dehydrogenase/reductase SDR</fullName>
    </submittedName>
</protein>
<keyword evidence="3" id="KW-0560">Oxidoreductase</keyword>